<feature type="coiled-coil region" evidence="1">
    <location>
        <begin position="17"/>
        <end position="47"/>
    </location>
</feature>
<dbReference type="HOGENOM" id="CLU_1853830_0_0_11"/>
<evidence type="ECO:0000313" key="2">
    <source>
        <dbReference type="EMBL" id="EFG26243.2"/>
    </source>
</evidence>
<sequence>MNPALEREKSRRFNLLQEEYVARMNRLSDREEELKAASRQLEELDSDFESCLLSVREFIREQAAMGSLPQHFFDRVQELDTIRANHQSEFADERAKILHDLSSARSDMDLSDREYSRQIRQLDEEFDKYSRRRNTYGN</sequence>
<dbReference type="EMBL" id="ADCX01000013">
    <property type="protein sequence ID" value="EFG26243.2"/>
    <property type="molecule type" value="Genomic_DNA"/>
</dbReference>
<reference evidence="2 3" key="1">
    <citation type="submission" date="2012-01" db="EMBL/GenBank/DDBJ databases">
        <title>The Genome Sequence of Scardovia inopinata F0304.</title>
        <authorList>
            <consortium name="The Broad Institute Genome Sequencing Platform"/>
            <person name="Ward D."/>
            <person name="Earl A."/>
            <person name="Feldgarden M."/>
            <person name="Gevers D."/>
            <person name="Young S."/>
            <person name="Zeng Q."/>
            <person name="Koehrsen M."/>
            <person name="Alvarado L."/>
            <person name="Berlin A.M."/>
            <person name="Borenstein D."/>
            <person name="Chapman S.B."/>
            <person name="Chen Z."/>
            <person name="Engels R."/>
            <person name="Freedman E."/>
            <person name="Gellesch M."/>
            <person name="Goldberg J."/>
            <person name="Griggs A."/>
            <person name="Gujja S."/>
            <person name="Heilman E.R."/>
            <person name="Heiman D.I."/>
            <person name="Hepburn T.A."/>
            <person name="Howarth C."/>
            <person name="Jen D."/>
            <person name="Larson L."/>
            <person name="Mehta T."/>
            <person name="Park D."/>
            <person name="Pearson M."/>
            <person name="Richards J."/>
            <person name="Roberts A."/>
            <person name="Saif S."/>
            <person name="Shea T.D."/>
            <person name="Shenoy N."/>
            <person name="Sisk P."/>
            <person name="Stolte C."/>
            <person name="Sykes S.N."/>
            <person name="Walk T."/>
            <person name="White J."/>
            <person name="Yandava C."/>
            <person name="Izard J."/>
            <person name="Baranova O.V."/>
            <person name="Blanton J.M."/>
            <person name="Tanner A.C."/>
            <person name="Dewhirst F."/>
            <person name="Haas B."/>
            <person name="Nusbaum C."/>
            <person name="Birren B."/>
        </authorList>
    </citation>
    <scope>NUCLEOTIDE SEQUENCE [LARGE SCALE GENOMIC DNA]</scope>
    <source>
        <strain evidence="2 3">F0304</strain>
    </source>
</reference>
<dbReference type="RefSeq" id="WP_048349272.1">
    <property type="nucleotide sequence ID" value="NZ_GG770226.1"/>
</dbReference>
<evidence type="ECO:0000313" key="3">
    <source>
        <dbReference type="Proteomes" id="UP000005777"/>
    </source>
</evidence>
<proteinExistence type="predicted"/>
<keyword evidence="1" id="KW-0175">Coiled coil</keyword>
<gene>
    <name evidence="2" type="ORF">HMPREF9020_01325</name>
</gene>
<name>W5IHD7_SCAIO</name>
<accession>W5IHD7</accession>
<comment type="caution">
    <text evidence="2">The sequence shown here is derived from an EMBL/GenBank/DDBJ whole genome shotgun (WGS) entry which is preliminary data.</text>
</comment>
<organism evidence="2 3">
    <name type="scientific">Scardovia inopinata F0304</name>
    <dbReference type="NCBI Taxonomy" id="641146"/>
    <lineage>
        <taxon>Bacteria</taxon>
        <taxon>Bacillati</taxon>
        <taxon>Actinomycetota</taxon>
        <taxon>Actinomycetes</taxon>
        <taxon>Bifidobacteriales</taxon>
        <taxon>Bifidobacteriaceae</taxon>
        <taxon>Scardovia</taxon>
    </lineage>
</organism>
<dbReference type="AlphaFoldDB" id="W5IHD7"/>
<evidence type="ECO:0000256" key="1">
    <source>
        <dbReference type="SAM" id="Coils"/>
    </source>
</evidence>
<dbReference type="Proteomes" id="UP000005777">
    <property type="component" value="Unassembled WGS sequence"/>
</dbReference>
<protein>
    <submittedName>
        <fullName evidence="2">Uncharacterized protein</fullName>
    </submittedName>
</protein>
<keyword evidence="3" id="KW-1185">Reference proteome</keyword>